<feature type="compositionally biased region" description="Polar residues" evidence="1">
    <location>
        <begin position="73"/>
        <end position="96"/>
    </location>
</feature>
<evidence type="ECO:0000256" key="1">
    <source>
        <dbReference type="SAM" id="MobiDB-lite"/>
    </source>
</evidence>
<feature type="region of interest" description="Disordered" evidence="1">
    <location>
        <begin position="61"/>
        <end position="96"/>
    </location>
</feature>
<sequence>MANNDWDITKPIDHTKIGDVPSAIRDVTSSAGIIIAKEHETPGTDNAGGQHLMGAVRVSLQSGTPTLDPEGNSLDTTATTDNGRLSVDTGASNELT</sequence>
<accession>A0A0F8YQI0</accession>
<organism evidence="2">
    <name type="scientific">marine sediment metagenome</name>
    <dbReference type="NCBI Taxonomy" id="412755"/>
    <lineage>
        <taxon>unclassified sequences</taxon>
        <taxon>metagenomes</taxon>
        <taxon>ecological metagenomes</taxon>
    </lineage>
</organism>
<evidence type="ECO:0000313" key="2">
    <source>
        <dbReference type="EMBL" id="KKK83642.1"/>
    </source>
</evidence>
<gene>
    <name evidence="2" type="ORF">LCGC14_2791310</name>
</gene>
<reference evidence="2" key="1">
    <citation type="journal article" date="2015" name="Nature">
        <title>Complex archaea that bridge the gap between prokaryotes and eukaryotes.</title>
        <authorList>
            <person name="Spang A."/>
            <person name="Saw J.H."/>
            <person name="Jorgensen S.L."/>
            <person name="Zaremba-Niedzwiedzka K."/>
            <person name="Martijn J."/>
            <person name="Lind A.E."/>
            <person name="van Eijk R."/>
            <person name="Schleper C."/>
            <person name="Guy L."/>
            <person name="Ettema T.J."/>
        </authorList>
    </citation>
    <scope>NUCLEOTIDE SEQUENCE</scope>
</reference>
<name>A0A0F8YQI0_9ZZZZ</name>
<dbReference type="AlphaFoldDB" id="A0A0F8YQI0"/>
<comment type="caution">
    <text evidence="2">The sequence shown here is derived from an EMBL/GenBank/DDBJ whole genome shotgun (WGS) entry which is preliminary data.</text>
</comment>
<proteinExistence type="predicted"/>
<dbReference type="EMBL" id="LAZR01052126">
    <property type="protein sequence ID" value="KKK83642.1"/>
    <property type="molecule type" value="Genomic_DNA"/>
</dbReference>
<feature type="non-terminal residue" evidence="2">
    <location>
        <position position="96"/>
    </location>
</feature>
<protein>
    <submittedName>
        <fullName evidence="2">Uncharacterized protein</fullName>
    </submittedName>
</protein>